<dbReference type="AlphaFoldDB" id="A0A139AGJ1"/>
<name>A0A139AGJ1_GONPJ</name>
<accession>A0A139AGJ1</accession>
<reference evidence="2 3" key="1">
    <citation type="journal article" date="2015" name="Genome Biol. Evol.">
        <title>Phylogenomic analyses indicate that early fungi evolved digesting cell walls of algal ancestors of land plants.</title>
        <authorList>
            <person name="Chang Y."/>
            <person name="Wang S."/>
            <person name="Sekimoto S."/>
            <person name="Aerts A.L."/>
            <person name="Choi C."/>
            <person name="Clum A."/>
            <person name="LaButti K.M."/>
            <person name="Lindquist E.A."/>
            <person name="Yee Ngan C."/>
            <person name="Ohm R.A."/>
            <person name="Salamov A.A."/>
            <person name="Grigoriev I.V."/>
            <person name="Spatafora J.W."/>
            <person name="Berbee M.L."/>
        </authorList>
    </citation>
    <scope>NUCLEOTIDE SEQUENCE [LARGE SCALE GENOMIC DNA]</scope>
    <source>
        <strain evidence="2 3">JEL478</strain>
    </source>
</reference>
<evidence type="ECO:0000313" key="3">
    <source>
        <dbReference type="Proteomes" id="UP000070544"/>
    </source>
</evidence>
<dbReference type="Proteomes" id="UP000070544">
    <property type="component" value="Unassembled WGS sequence"/>
</dbReference>
<organism evidence="2 3">
    <name type="scientific">Gonapodya prolifera (strain JEL478)</name>
    <name type="common">Monoblepharis prolifera</name>
    <dbReference type="NCBI Taxonomy" id="1344416"/>
    <lineage>
        <taxon>Eukaryota</taxon>
        <taxon>Fungi</taxon>
        <taxon>Fungi incertae sedis</taxon>
        <taxon>Chytridiomycota</taxon>
        <taxon>Chytridiomycota incertae sedis</taxon>
        <taxon>Monoblepharidomycetes</taxon>
        <taxon>Monoblepharidales</taxon>
        <taxon>Gonapodyaceae</taxon>
        <taxon>Gonapodya</taxon>
    </lineage>
</organism>
<feature type="compositionally biased region" description="Polar residues" evidence="1">
    <location>
        <begin position="77"/>
        <end position="96"/>
    </location>
</feature>
<sequence length="193" mass="21325">MEPAANLDSLESSSMDDWEDIADDFDVLSLDSAISGALSVAGSTDAPSAPVAADDTRHPAVETGILVDGSVNHAHSRCSTPSHFSAGSAERPTNTDSHPHPHLHPATDPTHHDWTDGDLTQRPGARAFGRLRFGVRSNKTRTGGGKPNCGPDCRWCIPERARKIKWRHRKWEWEMRETMRERQDVHDIESADF</sequence>
<proteinExistence type="predicted"/>
<dbReference type="OrthoDB" id="2170708at2759"/>
<evidence type="ECO:0000313" key="2">
    <source>
        <dbReference type="EMBL" id="KXS15684.1"/>
    </source>
</evidence>
<feature type="region of interest" description="Disordered" evidence="1">
    <location>
        <begin position="72"/>
        <end position="128"/>
    </location>
</feature>
<keyword evidence="3" id="KW-1185">Reference proteome</keyword>
<dbReference type="EMBL" id="KQ965760">
    <property type="protein sequence ID" value="KXS15684.1"/>
    <property type="molecule type" value="Genomic_DNA"/>
</dbReference>
<protein>
    <submittedName>
        <fullName evidence="2">Uncharacterized protein</fullName>
    </submittedName>
</protein>
<gene>
    <name evidence="2" type="ORF">M427DRAFT_56518</name>
</gene>
<evidence type="ECO:0000256" key="1">
    <source>
        <dbReference type="SAM" id="MobiDB-lite"/>
    </source>
</evidence>